<evidence type="ECO:0000313" key="3">
    <source>
        <dbReference type="EMBL" id="KAL3844507.1"/>
    </source>
</evidence>
<dbReference type="EMBL" id="JBJXBP010000002">
    <property type="protein sequence ID" value="KAL3844507.1"/>
    <property type="molecule type" value="Genomic_DNA"/>
</dbReference>
<keyword evidence="4" id="KW-1185">Reference proteome</keyword>
<evidence type="ECO:0000313" key="4">
    <source>
        <dbReference type="Proteomes" id="UP001634393"/>
    </source>
</evidence>
<dbReference type="AlphaFoldDB" id="A0ABD3U849"/>
<feature type="region of interest" description="Disordered" evidence="2">
    <location>
        <begin position="266"/>
        <end position="426"/>
    </location>
</feature>
<reference evidence="3 4" key="1">
    <citation type="submission" date="2024-12" db="EMBL/GenBank/DDBJ databases">
        <title>The unique morphological basis and parallel evolutionary history of personate flowers in Penstemon.</title>
        <authorList>
            <person name="Depatie T.H."/>
            <person name="Wessinger C.A."/>
        </authorList>
    </citation>
    <scope>NUCLEOTIDE SEQUENCE [LARGE SCALE GENOMIC DNA]</scope>
    <source>
        <strain evidence="3">WTNN_2</strain>
        <tissue evidence="3">Leaf</tissue>
    </source>
</reference>
<feature type="compositionally biased region" description="Polar residues" evidence="2">
    <location>
        <begin position="355"/>
        <end position="368"/>
    </location>
</feature>
<evidence type="ECO:0000256" key="2">
    <source>
        <dbReference type="SAM" id="MobiDB-lite"/>
    </source>
</evidence>
<accession>A0ABD3U849</accession>
<organism evidence="3 4">
    <name type="scientific">Penstemon smallii</name>
    <dbReference type="NCBI Taxonomy" id="265156"/>
    <lineage>
        <taxon>Eukaryota</taxon>
        <taxon>Viridiplantae</taxon>
        <taxon>Streptophyta</taxon>
        <taxon>Embryophyta</taxon>
        <taxon>Tracheophyta</taxon>
        <taxon>Spermatophyta</taxon>
        <taxon>Magnoliopsida</taxon>
        <taxon>eudicotyledons</taxon>
        <taxon>Gunneridae</taxon>
        <taxon>Pentapetalae</taxon>
        <taxon>asterids</taxon>
        <taxon>lamiids</taxon>
        <taxon>Lamiales</taxon>
        <taxon>Plantaginaceae</taxon>
        <taxon>Cheloneae</taxon>
        <taxon>Penstemon</taxon>
    </lineage>
</organism>
<dbReference type="PANTHER" id="PTHR34380">
    <property type="entry name" value="BNAA03G12380D PROTEIN"/>
    <property type="match status" value="1"/>
</dbReference>
<evidence type="ECO:0000256" key="1">
    <source>
        <dbReference type="SAM" id="Coils"/>
    </source>
</evidence>
<feature type="coiled-coil region" evidence="1">
    <location>
        <begin position="93"/>
        <end position="120"/>
    </location>
</feature>
<feature type="compositionally biased region" description="Polar residues" evidence="2">
    <location>
        <begin position="378"/>
        <end position="389"/>
    </location>
</feature>
<keyword evidence="1" id="KW-0175">Coiled coil</keyword>
<feature type="compositionally biased region" description="Polar residues" evidence="2">
    <location>
        <begin position="327"/>
        <end position="337"/>
    </location>
</feature>
<sequence>MSSSDDIESTISPRLPIPELIRLIRYSYRESEFNEVQNILMDREENMKMELKNHVRECDLLRKEVCLLNRAQGFSGLDNFKFEEKFLGSQRECEELKEKISRLVEDLKLLSDNEKKAEKRYAKVCGQYSKMVNEKNKTICELNVKINELKSKQSNSERMIGEYKDKLNILDIRVLDMTKEMEDLRHEKWVVDQTVDELRLQNLESDKTAELNKKMLESLTARIGKVEEAFASMLNVNVEDLANITKNNGSSADTEGEHVNVLCTKGEKECSGNGSTQVGSLADDRNGVFMSPGVRSTCNSSGSGSSKKDDENLVPSSGTREDEADAIQTSPDAQSLNHLPREENNGDQKHGSEGLQESGSRNLVQPISTKDGVDENTTDQTSPSAQSAYDSPRAESNGIDREDETEKLRESVSHGGDLGSGGGVPITEQLMSEEGRFGKTPHSSAAPVDIIEIYDSDDERNPGGETCNLDICSNLAENEMVYPKSVQNPSFSQTNKRKTTDWKEASLMSSNPTIKKSKSGTDDDSLTIDVQKEKEGQMQPIHKSLSCPTIRKCEENAGAAVDSQTPWENFDGISDGESTDSEGESCSDTAMENLVATLRSQKLDRKWVFGADMLKAFQEDEELCLNAICALYRQHISVATSTQASNLCEIGGFSNADAMSGCALAEYLIDLDPELRLRKSVSEVKQERPDVLSHCKSLATTYHEQLFKMYCNAEDLLFSQKYS</sequence>
<name>A0ABD3U849_9LAMI</name>
<proteinExistence type="predicted"/>
<comment type="caution">
    <text evidence="3">The sequence shown here is derived from an EMBL/GenBank/DDBJ whole genome shotgun (WGS) entry which is preliminary data.</text>
</comment>
<dbReference type="PANTHER" id="PTHR34380:SF1">
    <property type="entry name" value="OS01G0221300 PROTEIN"/>
    <property type="match status" value="1"/>
</dbReference>
<gene>
    <name evidence="3" type="ORF">ACJIZ3_001910</name>
</gene>
<feature type="coiled-coil region" evidence="1">
    <location>
        <begin position="146"/>
        <end position="187"/>
    </location>
</feature>
<feature type="compositionally biased region" description="Basic and acidic residues" evidence="2">
    <location>
        <begin position="339"/>
        <end position="352"/>
    </location>
</feature>
<feature type="compositionally biased region" description="Basic and acidic residues" evidence="2">
    <location>
        <begin position="398"/>
        <end position="412"/>
    </location>
</feature>
<protein>
    <submittedName>
        <fullName evidence="3">Uncharacterized protein</fullName>
    </submittedName>
</protein>
<dbReference type="Proteomes" id="UP001634393">
    <property type="component" value="Unassembled WGS sequence"/>
</dbReference>